<dbReference type="EMBL" id="WMBA01000009">
    <property type="protein sequence ID" value="MTD54019.1"/>
    <property type="molecule type" value="Genomic_DNA"/>
</dbReference>
<dbReference type="GO" id="GO:0022857">
    <property type="term" value="F:transmembrane transporter activity"/>
    <property type="evidence" value="ECO:0007669"/>
    <property type="project" value="InterPro"/>
</dbReference>
<keyword evidence="7 9" id="KW-0472">Membrane</keyword>
<keyword evidence="5 9" id="KW-0812">Transmembrane</keyword>
<evidence type="ECO:0000256" key="6">
    <source>
        <dbReference type="ARBA" id="ARBA00022989"/>
    </source>
</evidence>
<keyword evidence="11" id="KW-1185">Reference proteome</keyword>
<feature type="transmembrane region" description="Helical" evidence="9">
    <location>
        <begin position="96"/>
        <end position="117"/>
    </location>
</feature>
<feature type="transmembrane region" description="Helical" evidence="9">
    <location>
        <begin position="320"/>
        <end position="341"/>
    </location>
</feature>
<keyword evidence="3" id="KW-1003">Cell membrane</keyword>
<dbReference type="InterPro" id="IPR001851">
    <property type="entry name" value="ABC_transp_permease"/>
</dbReference>
<feature type="transmembrane region" description="Helical" evidence="9">
    <location>
        <begin position="124"/>
        <end position="142"/>
    </location>
</feature>
<keyword evidence="6 9" id="KW-1133">Transmembrane helix</keyword>
<comment type="caution">
    <text evidence="10">The sequence shown here is derived from an EMBL/GenBank/DDBJ whole genome shotgun (WGS) entry which is preliminary data.</text>
</comment>
<feature type="transmembrane region" description="Helical" evidence="9">
    <location>
        <begin position="66"/>
        <end position="84"/>
    </location>
</feature>
<dbReference type="Proteomes" id="UP000440096">
    <property type="component" value="Unassembled WGS sequence"/>
</dbReference>
<evidence type="ECO:0000256" key="8">
    <source>
        <dbReference type="SAM" id="MobiDB-lite"/>
    </source>
</evidence>
<comment type="subcellular location">
    <subcellularLocation>
        <location evidence="1">Cell membrane</location>
        <topology evidence="1">Multi-pass membrane protein</topology>
    </subcellularLocation>
</comment>
<dbReference type="GO" id="GO:0005886">
    <property type="term" value="C:plasma membrane"/>
    <property type="evidence" value="ECO:0007669"/>
    <property type="project" value="UniProtKB-SubCell"/>
</dbReference>
<feature type="transmembrane region" description="Helical" evidence="9">
    <location>
        <begin position="347"/>
        <end position="366"/>
    </location>
</feature>
<dbReference type="PANTHER" id="PTHR32196">
    <property type="entry name" value="ABC TRANSPORTER PERMEASE PROTEIN YPHD-RELATED-RELATED"/>
    <property type="match status" value="1"/>
</dbReference>
<feature type="transmembrane region" description="Helical" evidence="9">
    <location>
        <begin position="178"/>
        <end position="196"/>
    </location>
</feature>
<proteinExistence type="predicted"/>
<keyword evidence="2" id="KW-0813">Transport</keyword>
<dbReference type="Pfam" id="PF02653">
    <property type="entry name" value="BPD_transp_2"/>
    <property type="match status" value="1"/>
</dbReference>
<organism evidence="10 11">
    <name type="scientific">Amycolatopsis pithecellobii</name>
    <dbReference type="NCBI Taxonomy" id="664692"/>
    <lineage>
        <taxon>Bacteria</taxon>
        <taxon>Bacillati</taxon>
        <taxon>Actinomycetota</taxon>
        <taxon>Actinomycetes</taxon>
        <taxon>Pseudonocardiales</taxon>
        <taxon>Pseudonocardiaceae</taxon>
        <taxon>Amycolatopsis</taxon>
    </lineage>
</organism>
<dbReference type="CDD" id="cd06579">
    <property type="entry name" value="TM_PBP1_transp_AraH_like"/>
    <property type="match status" value="1"/>
</dbReference>
<evidence type="ECO:0000256" key="3">
    <source>
        <dbReference type="ARBA" id="ARBA00022475"/>
    </source>
</evidence>
<protein>
    <submittedName>
        <fullName evidence="10">ABC transporter permease</fullName>
    </submittedName>
</protein>
<evidence type="ECO:0000313" key="10">
    <source>
        <dbReference type="EMBL" id="MTD54019.1"/>
    </source>
</evidence>
<accession>A0A6N7Z029</accession>
<evidence type="ECO:0000256" key="1">
    <source>
        <dbReference type="ARBA" id="ARBA00004651"/>
    </source>
</evidence>
<feature type="transmembrane region" description="Helical" evidence="9">
    <location>
        <begin position="148"/>
        <end position="171"/>
    </location>
</feature>
<evidence type="ECO:0000256" key="7">
    <source>
        <dbReference type="ARBA" id="ARBA00023136"/>
    </source>
</evidence>
<dbReference type="PANTHER" id="PTHR32196:SF21">
    <property type="entry name" value="ABC TRANSPORTER PERMEASE PROTEIN YPHD-RELATED"/>
    <property type="match status" value="1"/>
</dbReference>
<keyword evidence="4" id="KW-0997">Cell inner membrane</keyword>
<feature type="transmembrane region" description="Helical" evidence="9">
    <location>
        <begin position="216"/>
        <end position="237"/>
    </location>
</feature>
<evidence type="ECO:0000256" key="5">
    <source>
        <dbReference type="ARBA" id="ARBA00022692"/>
    </source>
</evidence>
<gene>
    <name evidence="10" type="ORF">GKO32_08500</name>
</gene>
<evidence type="ECO:0000256" key="4">
    <source>
        <dbReference type="ARBA" id="ARBA00022519"/>
    </source>
</evidence>
<sequence length="374" mass="39030">MFGPAGRRRSGRRFESWAGLRVNKSMSATKSAGERRDASPGPVDPAGGTPAAGTPVFRRIARYTQVGRLSGLYLWVAVIVFFAIEIPETFLTQTTVQGIIGNQAVTVIVATGALIALTSGCFDLSVGQNLGMSAVFLGWFSVNAHLSPGIAIVLTLLIGAAVGAVNAILVVVIGIDSFIVTLGMSSVLFAITQIVSDQHYIGPLPKALQDFTNWQQWGLSGYDYYAIACAIICWMVLEHTAAGRRSAATGANKAAARLVGIATGRHQAIGLIACATLAGFAGILVAGKVGTISPTIGPEYLLPAYAACFLSATQLKPGRFNVWGMVLALFLLGTGATGLQLLGGQGWVGDMFTGVALIIAVGFAVVTQRRRKSA</sequence>
<evidence type="ECO:0000256" key="9">
    <source>
        <dbReference type="SAM" id="Phobius"/>
    </source>
</evidence>
<dbReference type="AlphaFoldDB" id="A0A6N7Z029"/>
<dbReference type="OrthoDB" id="3468954at2"/>
<feature type="region of interest" description="Disordered" evidence="8">
    <location>
        <begin position="25"/>
        <end position="50"/>
    </location>
</feature>
<name>A0A6N7Z029_9PSEU</name>
<reference evidence="10 11" key="1">
    <citation type="submission" date="2019-11" db="EMBL/GenBank/DDBJ databases">
        <title>Draft genome of Amycolatopsis RM579.</title>
        <authorList>
            <person name="Duangmal K."/>
            <person name="Mingma R."/>
        </authorList>
    </citation>
    <scope>NUCLEOTIDE SEQUENCE [LARGE SCALE GENOMIC DNA]</scope>
    <source>
        <strain evidence="10 11">RM579</strain>
    </source>
</reference>
<evidence type="ECO:0000256" key="2">
    <source>
        <dbReference type="ARBA" id="ARBA00022448"/>
    </source>
</evidence>
<evidence type="ECO:0000313" key="11">
    <source>
        <dbReference type="Proteomes" id="UP000440096"/>
    </source>
</evidence>